<evidence type="ECO:0008006" key="4">
    <source>
        <dbReference type="Google" id="ProtNLM"/>
    </source>
</evidence>
<gene>
    <name evidence="2" type="ORF">GCM10010862_38820</name>
</gene>
<keyword evidence="1" id="KW-0472">Membrane</keyword>
<reference evidence="3" key="1">
    <citation type="journal article" date="2019" name="Int. J. Syst. Evol. Microbiol.">
        <title>The Global Catalogue of Microorganisms (GCM) 10K type strain sequencing project: providing services to taxonomists for standard genome sequencing and annotation.</title>
        <authorList>
            <consortium name="The Broad Institute Genomics Platform"/>
            <consortium name="The Broad Institute Genome Sequencing Center for Infectious Disease"/>
            <person name="Wu L."/>
            <person name="Ma J."/>
        </authorList>
    </citation>
    <scope>NUCLEOTIDE SEQUENCE [LARGE SCALE GENOMIC DNA]</scope>
    <source>
        <strain evidence="3">NBRC 112416</strain>
    </source>
</reference>
<name>A0ABQ5W9A9_9HYPH</name>
<dbReference type="EMBL" id="BSNS01000020">
    <property type="protein sequence ID" value="GLQ56623.1"/>
    <property type="molecule type" value="Genomic_DNA"/>
</dbReference>
<dbReference type="Pfam" id="PF06912">
    <property type="entry name" value="DUF1275"/>
    <property type="match status" value="1"/>
</dbReference>
<dbReference type="PANTHER" id="PTHR37314">
    <property type="entry name" value="SLR0142 PROTEIN"/>
    <property type="match status" value="1"/>
</dbReference>
<dbReference type="Proteomes" id="UP001156691">
    <property type="component" value="Unassembled WGS sequence"/>
</dbReference>
<keyword evidence="3" id="KW-1185">Reference proteome</keyword>
<sequence length="145" mass="15059">MIVGVIGVTPITASAAFTIPVLCFAMGLQNATITKISGARMRTTHVTGMLTDIGVEMGRLIVARSSGGLVSPAVIPPDRRKLMLYASLVAMFVVGGFAGALGFFVYGLGFAFALSLPLVMLAAPQFAGRTKSPPRKKAAEISSVE</sequence>
<dbReference type="PANTHER" id="PTHR37314:SF4">
    <property type="entry name" value="UPF0700 TRANSMEMBRANE PROTEIN YOAK"/>
    <property type="match status" value="1"/>
</dbReference>
<feature type="transmembrane region" description="Helical" evidence="1">
    <location>
        <begin position="82"/>
        <end position="104"/>
    </location>
</feature>
<dbReference type="InterPro" id="IPR010699">
    <property type="entry name" value="DUF1275"/>
</dbReference>
<evidence type="ECO:0000313" key="3">
    <source>
        <dbReference type="Proteomes" id="UP001156691"/>
    </source>
</evidence>
<keyword evidence="1" id="KW-1133">Transmembrane helix</keyword>
<keyword evidence="1" id="KW-0812">Transmembrane</keyword>
<accession>A0ABQ5W9A9</accession>
<evidence type="ECO:0000256" key="1">
    <source>
        <dbReference type="SAM" id="Phobius"/>
    </source>
</evidence>
<comment type="caution">
    <text evidence="2">The sequence shown here is derived from an EMBL/GenBank/DDBJ whole genome shotgun (WGS) entry which is preliminary data.</text>
</comment>
<organism evidence="2 3">
    <name type="scientific">Devosia nitrariae</name>
    <dbReference type="NCBI Taxonomy" id="2071872"/>
    <lineage>
        <taxon>Bacteria</taxon>
        <taxon>Pseudomonadati</taxon>
        <taxon>Pseudomonadota</taxon>
        <taxon>Alphaproteobacteria</taxon>
        <taxon>Hyphomicrobiales</taxon>
        <taxon>Devosiaceae</taxon>
        <taxon>Devosia</taxon>
    </lineage>
</organism>
<proteinExistence type="predicted"/>
<evidence type="ECO:0000313" key="2">
    <source>
        <dbReference type="EMBL" id="GLQ56623.1"/>
    </source>
</evidence>
<protein>
    <recommendedName>
        <fullName evidence="4">DUF1275 domain-containing protein</fullName>
    </recommendedName>
</protein>
<feature type="transmembrane region" description="Helical" evidence="1">
    <location>
        <begin position="6"/>
        <end position="28"/>
    </location>
</feature>